<comment type="caution">
    <text evidence="1">The sequence shown here is derived from an EMBL/GenBank/DDBJ whole genome shotgun (WGS) entry which is preliminary data.</text>
</comment>
<sequence>MKKGGRWSQRASPPRSTICYATRRSASNTRTDALAQPFDRLRECDVQFTHVRRQQGHAERRAVPLCQDRPEHSFEIVDVAIDRLPEPGVVVVQPCDIAGVTRFQHAHRTAGEDTAIALQIGGPGAVGHFGCKCLRDVDRCRVERFDQQGGAAGECVALRLFALGAGILQPRLDQRRLIEDLLDLRG</sequence>
<evidence type="ECO:0000313" key="2">
    <source>
        <dbReference type="Proteomes" id="UP000218231"/>
    </source>
</evidence>
<dbReference type="AlphaFoldDB" id="A0A2A2K095"/>
<keyword evidence="2" id="KW-1185">Reference proteome</keyword>
<accession>A0A2A2K095</accession>
<evidence type="ECO:0000313" key="1">
    <source>
        <dbReference type="EMBL" id="PAV67377.1"/>
    </source>
</evidence>
<reference evidence="1 2" key="1">
    <citation type="journal article" date="2017" name="Curr. Biol.">
        <title>Genome architecture and evolution of a unichromosomal asexual nematode.</title>
        <authorList>
            <person name="Fradin H."/>
            <person name="Zegar C."/>
            <person name="Gutwein M."/>
            <person name="Lucas J."/>
            <person name="Kovtun M."/>
            <person name="Corcoran D."/>
            <person name="Baugh L.R."/>
            <person name="Kiontke K."/>
            <person name="Gunsalus K."/>
            <person name="Fitch D.H."/>
            <person name="Piano F."/>
        </authorList>
    </citation>
    <scope>NUCLEOTIDE SEQUENCE [LARGE SCALE GENOMIC DNA]</scope>
    <source>
        <strain evidence="1">PF1309</strain>
    </source>
</reference>
<protein>
    <submittedName>
        <fullName evidence="1">Uncharacterized protein</fullName>
    </submittedName>
</protein>
<dbReference type="Proteomes" id="UP000218231">
    <property type="component" value="Unassembled WGS sequence"/>
</dbReference>
<dbReference type="EMBL" id="LIAE01009936">
    <property type="protein sequence ID" value="PAV67377.1"/>
    <property type="molecule type" value="Genomic_DNA"/>
</dbReference>
<proteinExistence type="predicted"/>
<organism evidence="1 2">
    <name type="scientific">Diploscapter pachys</name>
    <dbReference type="NCBI Taxonomy" id="2018661"/>
    <lineage>
        <taxon>Eukaryota</taxon>
        <taxon>Metazoa</taxon>
        <taxon>Ecdysozoa</taxon>
        <taxon>Nematoda</taxon>
        <taxon>Chromadorea</taxon>
        <taxon>Rhabditida</taxon>
        <taxon>Rhabditina</taxon>
        <taxon>Rhabditomorpha</taxon>
        <taxon>Rhabditoidea</taxon>
        <taxon>Rhabditidae</taxon>
        <taxon>Diploscapter</taxon>
    </lineage>
</organism>
<gene>
    <name evidence="1" type="ORF">WR25_22617</name>
</gene>
<name>A0A2A2K095_9BILA</name>